<organism evidence="1 2">
    <name type="scientific">Serendipita vermifera MAFF 305830</name>
    <dbReference type="NCBI Taxonomy" id="933852"/>
    <lineage>
        <taxon>Eukaryota</taxon>
        <taxon>Fungi</taxon>
        <taxon>Dikarya</taxon>
        <taxon>Basidiomycota</taxon>
        <taxon>Agaricomycotina</taxon>
        <taxon>Agaricomycetes</taxon>
        <taxon>Sebacinales</taxon>
        <taxon>Serendipitaceae</taxon>
        <taxon>Serendipita</taxon>
    </lineage>
</organism>
<accession>A0A0C2XF89</accession>
<evidence type="ECO:0000313" key="2">
    <source>
        <dbReference type="Proteomes" id="UP000054097"/>
    </source>
</evidence>
<keyword evidence="2" id="KW-1185">Reference proteome</keyword>
<reference evidence="1 2" key="1">
    <citation type="submission" date="2014-04" db="EMBL/GenBank/DDBJ databases">
        <authorList>
            <consortium name="DOE Joint Genome Institute"/>
            <person name="Kuo A."/>
            <person name="Zuccaro A."/>
            <person name="Kohler A."/>
            <person name="Nagy L.G."/>
            <person name="Floudas D."/>
            <person name="Copeland A."/>
            <person name="Barry K.W."/>
            <person name="Cichocki N."/>
            <person name="Veneault-Fourrey C."/>
            <person name="LaButti K."/>
            <person name="Lindquist E.A."/>
            <person name="Lipzen A."/>
            <person name="Lundell T."/>
            <person name="Morin E."/>
            <person name="Murat C."/>
            <person name="Sun H."/>
            <person name="Tunlid A."/>
            <person name="Henrissat B."/>
            <person name="Grigoriev I.V."/>
            <person name="Hibbett D.S."/>
            <person name="Martin F."/>
            <person name="Nordberg H.P."/>
            <person name="Cantor M.N."/>
            <person name="Hua S.X."/>
        </authorList>
    </citation>
    <scope>NUCLEOTIDE SEQUENCE [LARGE SCALE GENOMIC DNA]</scope>
    <source>
        <strain evidence="1 2">MAFF 305830</strain>
    </source>
</reference>
<name>A0A0C2XF89_SERVB</name>
<dbReference type="SUPFAM" id="SSF52047">
    <property type="entry name" value="RNI-like"/>
    <property type="match status" value="1"/>
</dbReference>
<gene>
    <name evidence="1" type="ORF">M408DRAFT_24184</name>
</gene>
<protein>
    <recommendedName>
        <fullName evidence="3">F-box domain-containing protein</fullName>
    </recommendedName>
</protein>
<dbReference type="PANTHER" id="PTHR38926">
    <property type="entry name" value="F-BOX DOMAIN CONTAINING PROTEIN, EXPRESSED"/>
    <property type="match status" value="1"/>
</dbReference>
<dbReference type="Proteomes" id="UP000054097">
    <property type="component" value="Unassembled WGS sequence"/>
</dbReference>
<proteinExistence type="predicted"/>
<dbReference type="HOGENOM" id="CLU_315006_0_0_1"/>
<reference evidence="2" key="2">
    <citation type="submission" date="2015-01" db="EMBL/GenBank/DDBJ databases">
        <title>Evolutionary Origins and Diversification of the Mycorrhizal Mutualists.</title>
        <authorList>
            <consortium name="DOE Joint Genome Institute"/>
            <consortium name="Mycorrhizal Genomics Consortium"/>
            <person name="Kohler A."/>
            <person name="Kuo A."/>
            <person name="Nagy L.G."/>
            <person name="Floudas D."/>
            <person name="Copeland A."/>
            <person name="Barry K.W."/>
            <person name="Cichocki N."/>
            <person name="Veneault-Fourrey C."/>
            <person name="LaButti K."/>
            <person name="Lindquist E.A."/>
            <person name="Lipzen A."/>
            <person name="Lundell T."/>
            <person name="Morin E."/>
            <person name="Murat C."/>
            <person name="Riley R."/>
            <person name="Ohm R."/>
            <person name="Sun H."/>
            <person name="Tunlid A."/>
            <person name="Henrissat B."/>
            <person name="Grigoriev I.V."/>
            <person name="Hibbett D.S."/>
            <person name="Martin F."/>
        </authorList>
    </citation>
    <scope>NUCLEOTIDE SEQUENCE [LARGE SCALE GENOMIC DNA]</scope>
    <source>
        <strain evidence="2">MAFF 305830</strain>
    </source>
</reference>
<dbReference type="EMBL" id="KN824296">
    <property type="protein sequence ID" value="KIM27817.1"/>
    <property type="molecule type" value="Genomic_DNA"/>
</dbReference>
<evidence type="ECO:0000313" key="1">
    <source>
        <dbReference type="EMBL" id="KIM27817.1"/>
    </source>
</evidence>
<sequence length="928" mass="104068">MRIKYTIFVFKLVSIVYDQHERDKNLNSAMFRYFRKISKPGNHSTSTILSQNPGPSVTPSTLLSEDADETLRKVPFQTIDTSLKPESHFQVPFKPGLAHKLPFDVLAQIFENYLLEETAMHPIETLLLVCRSWLQAALDVTCLWSTFRIVDDPSFWASCIPRRLARSPKDALLNVHIQVIHMGRPHSQQILDENRRNDTAYLSILCSLTGLHGEVARRWRIFTFIDPYNESKSWQELGSYLSFSTPHLERLHLQGITLPCGIFPETPILKTLVARNIKVLTFPDLGAAKSVRIDSSRNISAALANATLLTTLSVELPRSENLQGTYYCLHTLALSDRGGCGILNSFSTPSLRSLTLQAMMSHTLRVVMSCEGIPISRIECLDIAFGHLFGLPQSYAENFRDLLNAAASIKTLKLRRSVAPVLGLKLLANECQSLGQGQDFNLHLGEKEYTLKAGEDRVFLEILERSTNKTFNFKSSTTTNQNPGPCTTLPTILSEYMDETLLKEPPQMIRVPLQSQKSHTPFKSGSANKLPFDILAEIFKKYLLGETPEHPVEILLLVCKSWSQAALDTTCLWSTFRIYSNLGFWASCIPHRLARGRQDAFLDIRIRVGGSSTMQQKMDEGQGKETEDFNVLYTAYKSILCSLTGSQGEVAHRWRLFSLENHYESSSGWKEPSDLGKHLSFPTPHLTALYLQGITLPCGIIPESPVLNTFVALNVKVSAFPDLSAATFVHIHSCKNFNSALVDATQLMTLSIELSSPDKLKALYPSLHTLELSGCTESDAFDGFSAPSLRSLTIHILLPHTLWAITSCNGLPINRIEYLELSFGYLMFNPISYTDDLRRFLSAATNLRILKLWGTLASALALKLLTNECQSLGQGRDLNLHLGPNEYTLKAGEDRSIFTEKQLKKISDELCGSWEQAFKFLDNYLDES</sequence>
<evidence type="ECO:0008006" key="3">
    <source>
        <dbReference type="Google" id="ProtNLM"/>
    </source>
</evidence>
<dbReference type="AlphaFoldDB" id="A0A0C2XF89"/>
<dbReference type="PANTHER" id="PTHR38926:SF5">
    <property type="entry name" value="F-BOX AND LEUCINE-RICH REPEAT PROTEIN 6"/>
    <property type="match status" value="1"/>
</dbReference>